<evidence type="ECO:0000256" key="1">
    <source>
        <dbReference type="ARBA" id="ARBA00004533"/>
    </source>
</evidence>
<keyword evidence="6 8" id="KW-0012">Acyltransferase</keyword>
<dbReference type="InterPro" id="IPR004960">
    <property type="entry name" value="LipA_acyltrans"/>
</dbReference>
<keyword evidence="3" id="KW-0997">Cell inner membrane</keyword>
<comment type="subcellular location">
    <subcellularLocation>
        <location evidence="1">Cell inner membrane</location>
    </subcellularLocation>
</comment>
<sequence length="340" mass="36058">MTRPGLIRPGLIRPGVARAAELRDRLTDAGYAAGWRAVRLLPGPVARGLFAGGGALAARRGGRGVRQLRANLDVVTGGTLDDAALDALTRRAVQSYARYWQEAFRLPVLDREGIVAASTMLGQEHLERVRAEGRGVVFALPHSGNWDAAGVWLVDFLGGPFLTVVERLRPESLYRRFVEFREGLGMRVVPLTGGERPSSTVLREWLAAGGTTCLLVDRDLSGSGVPVTFFGRPSAMPGGPALLAAQTGAALLPAVCQFDGDGWRFVVHPEVPVTGPGRLRERVGAAMQQVADAFAATIAERPEDWHVLGRIWPDVGPGGRPAPLGAPAPGAVAQGSREPA</sequence>
<accession>I4EZG5</accession>
<dbReference type="Proteomes" id="UP000006461">
    <property type="component" value="Chromosome"/>
</dbReference>
<organism evidence="8 9">
    <name type="scientific">Modestobacter italicus (strain DSM 44449 / CECT 9708 / BC 501)</name>
    <dbReference type="NCBI Taxonomy" id="2732864"/>
    <lineage>
        <taxon>Bacteria</taxon>
        <taxon>Bacillati</taxon>
        <taxon>Actinomycetota</taxon>
        <taxon>Actinomycetes</taxon>
        <taxon>Geodermatophilales</taxon>
        <taxon>Geodermatophilaceae</taxon>
        <taxon>Modestobacter</taxon>
    </lineage>
</organism>
<evidence type="ECO:0000313" key="8">
    <source>
        <dbReference type="EMBL" id="CCH88778.1"/>
    </source>
</evidence>
<dbReference type="GO" id="GO:0016746">
    <property type="term" value="F:acyltransferase activity"/>
    <property type="evidence" value="ECO:0007669"/>
    <property type="project" value="UniProtKB-KW"/>
</dbReference>
<keyword evidence="4" id="KW-0808">Transferase</keyword>
<feature type="region of interest" description="Disordered" evidence="7">
    <location>
        <begin position="318"/>
        <end position="340"/>
    </location>
</feature>
<protein>
    <submittedName>
        <fullName evidence="8">Bacterial lipid A biosynthesis acyltransferase</fullName>
    </submittedName>
</protein>
<gene>
    <name evidence="8" type="ordered locus">MODMU_3365</name>
</gene>
<evidence type="ECO:0000256" key="7">
    <source>
        <dbReference type="SAM" id="MobiDB-lite"/>
    </source>
</evidence>
<dbReference type="OMA" id="GMRSYMR"/>
<dbReference type="PATRIC" id="fig|477641.3.peg.3184"/>
<dbReference type="GO" id="GO:0009247">
    <property type="term" value="P:glycolipid biosynthetic process"/>
    <property type="evidence" value="ECO:0007669"/>
    <property type="project" value="UniProtKB-ARBA"/>
</dbReference>
<dbReference type="EMBL" id="FO203431">
    <property type="protein sequence ID" value="CCH88778.1"/>
    <property type="molecule type" value="Genomic_DNA"/>
</dbReference>
<name>I4EZG5_MODI5</name>
<proteinExistence type="predicted"/>
<dbReference type="GO" id="GO:0005886">
    <property type="term" value="C:plasma membrane"/>
    <property type="evidence" value="ECO:0007669"/>
    <property type="project" value="UniProtKB-SubCell"/>
</dbReference>
<dbReference type="OrthoDB" id="9803456at2"/>
<dbReference type="STRING" id="477641.MODMU_3365"/>
<evidence type="ECO:0000256" key="6">
    <source>
        <dbReference type="ARBA" id="ARBA00023315"/>
    </source>
</evidence>
<evidence type="ECO:0000256" key="2">
    <source>
        <dbReference type="ARBA" id="ARBA00022475"/>
    </source>
</evidence>
<evidence type="ECO:0000313" key="9">
    <source>
        <dbReference type="Proteomes" id="UP000006461"/>
    </source>
</evidence>
<dbReference type="CDD" id="cd07984">
    <property type="entry name" value="LPLAT_LABLAT-like"/>
    <property type="match status" value="1"/>
</dbReference>
<evidence type="ECO:0000256" key="5">
    <source>
        <dbReference type="ARBA" id="ARBA00023136"/>
    </source>
</evidence>
<dbReference type="NCBIfam" id="NF005919">
    <property type="entry name" value="PRK07920.1"/>
    <property type="match status" value="1"/>
</dbReference>
<dbReference type="PANTHER" id="PTHR30606:SF10">
    <property type="entry name" value="PHOSPHATIDYLINOSITOL MANNOSIDE ACYLTRANSFERASE"/>
    <property type="match status" value="1"/>
</dbReference>
<dbReference type="PANTHER" id="PTHR30606">
    <property type="entry name" value="LIPID A BIOSYNTHESIS LAUROYL ACYLTRANSFERASE"/>
    <property type="match status" value="1"/>
</dbReference>
<dbReference type="HOGENOM" id="CLU_049421_3_0_11"/>
<feature type="compositionally biased region" description="Low complexity" evidence="7">
    <location>
        <begin position="321"/>
        <end position="333"/>
    </location>
</feature>
<keyword evidence="5" id="KW-0472">Membrane</keyword>
<keyword evidence="9" id="KW-1185">Reference proteome</keyword>
<dbReference type="KEGG" id="mmar:MODMU_3365"/>
<reference evidence="8 9" key="1">
    <citation type="journal article" date="2012" name="J. Bacteriol.">
        <title>Genome Sequence of Radiation-Resistant Modestobacter marinus Strain BC501, a Representative Actinobacterium That Thrives on Calcareous Stone Surfaces.</title>
        <authorList>
            <person name="Normand P."/>
            <person name="Gury J."/>
            <person name="Pujic P."/>
            <person name="Chouaia B."/>
            <person name="Crotti E."/>
            <person name="Brusetti L."/>
            <person name="Daffonchio D."/>
            <person name="Vacherie B."/>
            <person name="Barbe V."/>
            <person name="Medigue C."/>
            <person name="Calteau A."/>
            <person name="Ghodhbane-Gtari F."/>
            <person name="Essoussi I."/>
            <person name="Nouioui I."/>
            <person name="Abbassi-Ghozzi I."/>
            <person name="Gtari M."/>
        </authorList>
    </citation>
    <scope>NUCLEOTIDE SEQUENCE [LARGE SCALE GENOMIC DNA]</scope>
    <source>
        <strain evidence="9">BC 501</strain>
    </source>
</reference>
<dbReference type="eggNOG" id="COG1560">
    <property type="taxonomic scope" value="Bacteria"/>
</dbReference>
<dbReference type="AlphaFoldDB" id="I4EZG5"/>
<keyword evidence="2" id="KW-1003">Cell membrane</keyword>
<evidence type="ECO:0000256" key="3">
    <source>
        <dbReference type="ARBA" id="ARBA00022519"/>
    </source>
</evidence>
<dbReference type="Pfam" id="PF03279">
    <property type="entry name" value="Lip_A_acyltrans"/>
    <property type="match status" value="1"/>
</dbReference>
<evidence type="ECO:0000256" key="4">
    <source>
        <dbReference type="ARBA" id="ARBA00022679"/>
    </source>
</evidence>